<name>A0A084VGD8_ANOSI</name>
<dbReference type="AlphaFoldDB" id="A0A084VGD8"/>
<dbReference type="EnsemblMetazoa" id="ASIC004214-RA">
    <property type="protein sequence ID" value="ASIC004214-PA"/>
    <property type="gene ID" value="ASIC004214"/>
</dbReference>
<keyword evidence="4" id="KW-1185">Reference proteome</keyword>
<feature type="compositionally biased region" description="Polar residues" evidence="1">
    <location>
        <begin position="47"/>
        <end position="56"/>
    </location>
</feature>
<feature type="compositionally biased region" description="Polar residues" evidence="1">
    <location>
        <begin position="9"/>
        <end position="37"/>
    </location>
</feature>
<sequence>MEDYPPVQNPSNSFLPSQETISNAEKSIISPSVNGDQQVHPYYTNPIVPTSSTTTYGYPGEVVPGISNAVNRRFKR</sequence>
<dbReference type="EMBL" id="KE524818">
    <property type="protein sequence ID" value="KFB37032.1"/>
    <property type="molecule type" value="Genomic_DNA"/>
</dbReference>
<organism evidence="2">
    <name type="scientific">Anopheles sinensis</name>
    <name type="common">Mosquito</name>
    <dbReference type="NCBI Taxonomy" id="74873"/>
    <lineage>
        <taxon>Eukaryota</taxon>
        <taxon>Metazoa</taxon>
        <taxon>Ecdysozoa</taxon>
        <taxon>Arthropoda</taxon>
        <taxon>Hexapoda</taxon>
        <taxon>Insecta</taxon>
        <taxon>Pterygota</taxon>
        <taxon>Neoptera</taxon>
        <taxon>Endopterygota</taxon>
        <taxon>Diptera</taxon>
        <taxon>Nematocera</taxon>
        <taxon>Culicoidea</taxon>
        <taxon>Culicidae</taxon>
        <taxon>Anophelinae</taxon>
        <taxon>Anopheles</taxon>
    </lineage>
</organism>
<feature type="region of interest" description="Disordered" evidence="1">
    <location>
        <begin position="1"/>
        <end position="76"/>
    </location>
</feature>
<evidence type="ECO:0000313" key="4">
    <source>
        <dbReference type="Proteomes" id="UP000030765"/>
    </source>
</evidence>
<reference evidence="3" key="2">
    <citation type="submission" date="2020-05" db="UniProtKB">
        <authorList>
            <consortium name="EnsemblMetazoa"/>
        </authorList>
    </citation>
    <scope>IDENTIFICATION</scope>
</reference>
<protein>
    <submittedName>
        <fullName evidence="2 3">Uncharacterized protein</fullName>
    </submittedName>
</protein>
<gene>
    <name evidence="2" type="ORF">ZHAS_00004214</name>
</gene>
<dbReference type="VEuPathDB" id="VectorBase:ASIC004214"/>
<evidence type="ECO:0000313" key="3">
    <source>
        <dbReference type="EnsemblMetazoa" id="ASIC004214-PA"/>
    </source>
</evidence>
<dbReference type="EMBL" id="ATLV01012851">
    <property type="status" value="NOT_ANNOTATED_CDS"/>
    <property type="molecule type" value="Genomic_DNA"/>
</dbReference>
<proteinExistence type="predicted"/>
<dbReference type="OrthoDB" id="552755at2759"/>
<evidence type="ECO:0000256" key="1">
    <source>
        <dbReference type="SAM" id="MobiDB-lite"/>
    </source>
</evidence>
<reference evidence="2 4" key="1">
    <citation type="journal article" date="2014" name="BMC Genomics">
        <title>Genome sequence of Anopheles sinensis provides insight into genetics basis of mosquito competence for malaria parasites.</title>
        <authorList>
            <person name="Zhou D."/>
            <person name="Zhang D."/>
            <person name="Ding G."/>
            <person name="Shi L."/>
            <person name="Hou Q."/>
            <person name="Ye Y."/>
            <person name="Xu Y."/>
            <person name="Zhou H."/>
            <person name="Xiong C."/>
            <person name="Li S."/>
            <person name="Yu J."/>
            <person name="Hong S."/>
            <person name="Yu X."/>
            <person name="Zou P."/>
            <person name="Chen C."/>
            <person name="Chang X."/>
            <person name="Wang W."/>
            <person name="Lv Y."/>
            <person name="Sun Y."/>
            <person name="Ma L."/>
            <person name="Shen B."/>
            <person name="Zhu C."/>
        </authorList>
    </citation>
    <scope>NUCLEOTIDE SEQUENCE [LARGE SCALE GENOMIC DNA]</scope>
</reference>
<accession>A0A084VGD8</accession>
<dbReference type="Proteomes" id="UP000030765">
    <property type="component" value="Unassembled WGS sequence"/>
</dbReference>
<evidence type="ECO:0000313" key="2">
    <source>
        <dbReference type="EMBL" id="KFB37032.1"/>
    </source>
</evidence>